<evidence type="ECO:0000256" key="1">
    <source>
        <dbReference type="ARBA" id="ARBA00004613"/>
    </source>
</evidence>
<dbReference type="GO" id="GO:0045087">
    <property type="term" value="P:innate immune response"/>
    <property type="evidence" value="ECO:0007669"/>
    <property type="project" value="UniProtKB-KW"/>
</dbReference>
<dbReference type="GO" id="GO:0009408">
    <property type="term" value="P:response to heat"/>
    <property type="evidence" value="ECO:0000250"/>
    <property type="project" value="UniProtKB"/>
</dbReference>
<keyword evidence="6" id="KW-0391">Immunity</keyword>
<feature type="region of interest" description="Disordered" evidence="7">
    <location>
        <begin position="129"/>
        <end position="150"/>
    </location>
</feature>
<evidence type="ECO:0008006" key="11">
    <source>
        <dbReference type="Google" id="ProtNLM"/>
    </source>
</evidence>
<organism evidence="9 10">
    <name type="scientific">Drosophila yakuba</name>
    <name type="common">Fruit fly</name>
    <dbReference type="NCBI Taxonomy" id="7245"/>
    <lineage>
        <taxon>Eukaryota</taxon>
        <taxon>Metazoa</taxon>
        <taxon>Ecdysozoa</taxon>
        <taxon>Arthropoda</taxon>
        <taxon>Hexapoda</taxon>
        <taxon>Insecta</taxon>
        <taxon>Pterygota</taxon>
        <taxon>Neoptera</taxon>
        <taxon>Endopterygota</taxon>
        <taxon>Diptera</taxon>
        <taxon>Brachycera</taxon>
        <taxon>Muscomorpha</taxon>
        <taxon>Ephydroidea</taxon>
        <taxon>Drosophilidae</taxon>
        <taxon>Drosophila</taxon>
        <taxon>Sophophora</taxon>
    </lineage>
</organism>
<dbReference type="OMA" id="QFERFIH"/>
<gene>
    <name evidence="9" type="primary">Dyak\GE28655</name>
    <name evidence="9" type="synonym">GE28655</name>
    <name evidence="9" type="ORF">Dyak_GE28655</name>
</gene>
<evidence type="ECO:0000313" key="9">
    <source>
        <dbReference type="EMBL" id="KRK05425.1"/>
    </source>
</evidence>
<keyword evidence="10" id="KW-1185">Reference proteome</keyword>
<dbReference type="GO" id="GO:0009617">
    <property type="term" value="P:response to bacterium"/>
    <property type="evidence" value="ECO:0000250"/>
    <property type="project" value="UniProtKB"/>
</dbReference>
<feature type="compositionally biased region" description="Polar residues" evidence="7">
    <location>
        <begin position="134"/>
        <end position="150"/>
    </location>
</feature>
<evidence type="ECO:0000313" key="10">
    <source>
        <dbReference type="Proteomes" id="UP000002282"/>
    </source>
</evidence>
<comment type="subcellular location">
    <subcellularLocation>
        <location evidence="1">Secreted</location>
    </subcellularLocation>
</comment>
<feature type="signal peptide" evidence="8">
    <location>
        <begin position="1"/>
        <end position="22"/>
    </location>
</feature>
<evidence type="ECO:0000256" key="7">
    <source>
        <dbReference type="SAM" id="MobiDB-lite"/>
    </source>
</evidence>
<keyword evidence="3" id="KW-0964">Secreted</keyword>
<dbReference type="Pfam" id="PF07240">
    <property type="entry name" value="Turandot"/>
    <property type="match status" value="1"/>
</dbReference>
<dbReference type="InterPro" id="IPR010825">
    <property type="entry name" value="Turandot"/>
</dbReference>
<reference evidence="9 10" key="2">
    <citation type="journal article" date="2007" name="PLoS Biol.">
        <title>Principles of genome evolution in the Drosophila melanogaster species group.</title>
        <authorList>
            <person name="Ranz J.M."/>
            <person name="Maurin D."/>
            <person name="Chan Y.S."/>
            <person name="von Grotthuss M."/>
            <person name="Hillier L.W."/>
            <person name="Roote J."/>
            <person name="Ashburner M."/>
            <person name="Bergman C.M."/>
        </authorList>
    </citation>
    <scope>NUCLEOTIDE SEQUENCE [LARGE SCALE GENOMIC DNA]</scope>
    <source>
        <strain evidence="10">Tai18E2 / Tucson 14021-0261.01</strain>
    </source>
</reference>
<dbReference type="EMBL" id="CH892034">
    <property type="protein sequence ID" value="KRK05425.1"/>
    <property type="molecule type" value="Genomic_DNA"/>
</dbReference>
<feature type="chain" id="PRO_5006403446" description="Protein Turandot X" evidence="8">
    <location>
        <begin position="23"/>
        <end position="150"/>
    </location>
</feature>
<accession>A0A0R1ED90</accession>
<evidence type="ECO:0000256" key="4">
    <source>
        <dbReference type="ARBA" id="ARBA00022588"/>
    </source>
</evidence>
<dbReference type="GO" id="GO:0006979">
    <property type="term" value="P:response to oxidative stress"/>
    <property type="evidence" value="ECO:0000250"/>
    <property type="project" value="UniProtKB"/>
</dbReference>
<dbReference type="OrthoDB" id="7850164at2759"/>
<comment type="similarity">
    <text evidence="2">Belongs to the Turandot family.</text>
</comment>
<dbReference type="KEGG" id="dya:Dyak_GE28655"/>
<proteinExistence type="inferred from homology"/>
<dbReference type="PhylomeDB" id="A0A0R1ED90"/>
<dbReference type="GO" id="GO:0005615">
    <property type="term" value="C:extracellular space"/>
    <property type="evidence" value="ECO:0000250"/>
    <property type="project" value="UniProtKB"/>
</dbReference>
<reference evidence="9 10" key="1">
    <citation type="journal article" date="2007" name="Nature">
        <title>Evolution of genes and genomes on the Drosophila phylogeny.</title>
        <authorList>
            <consortium name="Drosophila 12 Genomes Consortium"/>
            <person name="Clark A.G."/>
            <person name="Eisen M.B."/>
            <person name="Smith D.R."/>
            <person name="Bergman C.M."/>
            <person name="Oliver B."/>
            <person name="Markow T.A."/>
            <person name="Kaufman T.C."/>
            <person name="Kellis M."/>
            <person name="Gelbart W."/>
            <person name="Iyer V.N."/>
            <person name="Pollard D.A."/>
            <person name="Sackton T.B."/>
            <person name="Larracuente A.M."/>
            <person name="Singh N.D."/>
            <person name="Abad J.P."/>
            <person name="Abt D.N."/>
            <person name="Adryan B."/>
            <person name="Aguade M."/>
            <person name="Akashi H."/>
            <person name="Anderson W.W."/>
            <person name="Aquadro C.F."/>
            <person name="Ardell D.H."/>
            <person name="Arguello R."/>
            <person name="Artieri C.G."/>
            <person name="Barbash D.A."/>
            <person name="Barker D."/>
            <person name="Barsanti P."/>
            <person name="Batterham P."/>
            <person name="Batzoglou S."/>
            <person name="Begun D."/>
            <person name="Bhutkar A."/>
            <person name="Blanco E."/>
            <person name="Bosak S.A."/>
            <person name="Bradley R.K."/>
            <person name="Brand A.D."/>
            <person name="Brent M.R."/>
            <person name="Brooks A.N."/>
            <person name="Brown R.H."/>
            <person name="Butlin R.K."/>
            <person name="Caggese C."/>
            <person name="Calvi B.R."/>
            <person name="Bernardo de Carvalho A."/>
            <person name="Caspi A."/>
            <person name="Castrezana S."/>
            <person name="Celniker S.E."/>
            <person name="Chang J.L."/>
            <person name="Chapple C."/>
            <person name="Chatterji S."/>
            <person name="Chinwalla A."/>
            <person name="Civetta A."/>
            <person name="Clifton S.W."/>
            <person name="Comeron J.M."/>
            <person name="Costello J.C."/>
            <person name="Coyne J.A."/>
            <person name="Daub J."/>
            <person name="David R.G."/>
            <person name="Delcher A.L."/>
            <person name="Delehaunty K."/>
            <person name="Do C.B."/>
            <person name="Ebling H."/>
            <person name="Edwards K."/>
            <person name="Eickbush T."/>
            <person name="Evans J.D."/>
            <person name="Filipski A."/>
            <person name="Findeiss S."/>
            <person name="Freyhult E."/>
            <person name="Fulton L."/>
            <person name="Fulton R."/>
            <person name="Garcia A.C."/>
            <person name="Gardiner A."/>
            <person name="Garfield D.A."/>
            <person name="Garvin B.E."/>
            <person name="Gibson G."/>
            <person name="Gilbert D."/>
            <person name="Gnerre S."/>
            <person name="Godfrey J."/>
            <person name="Good R."/>
            <person name="Gotea V."/>
            <person name="Gravely B."/>
            <person name="Greenberg A.J."/>
            <person name="Griffiths-Jones S."/>
            <person name="Gross S."/>
            <person name="Guigo R."/>
            <person name="Gustafson E.A."/>
            <person name="Haerty W."/>
            <person name="Hahn M.W."/>
            <person name="Halligan D.L."/>
            <person name="Halpern A.L."/>
            <person name="Halter G.M."/>
            <person name="Han M.V."/>
            <person name="Heger A."/>
            <person name="Hillier L."/>
            <person name="Hinrichs A.S."/>
            <person name="Holmes I."/>
            <person name="Hoskins R.A."/>
            <person name="Hubisz M.J."/>
            <person name="Hultmark D."/>
            <person name="Huntley M.A."/>
            <person name="Jaffe D.B."/>
            <person name="Jagadeeshan S."/>
            <person name="Jeck W.R."/>
            <person name="Johnson J."/>
            <person name="Jones C.D."/>
            <person name="Jordan W.C."/>
            <person name="Karpen G.H."/>
            <person name="Kataoka E."/>
            <person name="Keightley P.D."/>
            <person name="Kheradpour P."/>
            <person name="Kirkness E.F."/>
            <person name="Koerich L.B."/>
            <person name="Kristiansen K."/>
            <person name="Kudrna D."/>
            <person name="Kulathinal R.J."/>
            <person name="Kumar S."/>
            <person name="Kwok R."/>
            <person name="Lander E."/>
            <person name="Langley C.H."/>
            <person name="Lapoint R."/>
            <person name="Lazzaro B.P."/>
            <person name="Lee S.J."/>
            <person name="Levesque L."/>
            <person name="Li R."/>
            <person name="Lin C.F."/>
            <person name="Lin M.F."/>
            <person name="Lindblad-Toh K."/>
            <person name="Llopart A."/>
            <person name="Long M."/>
            <person name="Low L."/>
            <person name="Lozovsky E."/>
            <person name="Lu J."/>
            <person name="Luo M."/>
            <person name="Machado C.A."/>
            <person name="Makalowski W."/>
            <person name="Marzo M."/>
            <person name="Matsuda M."/>
            <person name="Matzkin L."/>
            <person name="McAllister B."/>
            <person name="McBride C.S."/>
            <person name="McKernan B."/>
            <person name="McKernan K."/>
            <person name="Mendez-Lago M."/>
            <person name="Minx P."/>
            <person name="Mollenhauer M.U."/>
            <person name="Montooth K."/>
            <person name="Mount S.M."/>
            <person name="Mu X."/>
            <person name="Myers E."/>
            <person name="Negre B."/>
            <person name="Newfeld S."/>
            <person name="Nielsen R."/>
            <person name="Noor M.A."/>
            <person name="O'Grady P."/>
            <person name="Pachter L."/>
            <person name="Papaceit M."/>
            <person name="Parisi M.J."/>
            <person name="Parisi M."/>
            <person name="Parts L."/>
            <person name="Pedersen J.S."/>
            <person name="Pesole G."/>
            <person name="Phillippy A.M."/>
            <person name="Ponting C.P."/>
            <person name="Pop M."/>
            <person name="Porcelli D."/>
            <person name="Powell J.R."/>
            <person name="Prohaska S."/>
            <person name="Pruitt K."/>
            <person name="Puig M."/>
            <person name="Quesneville H."/>
            <person name="Ram K.R."/>
            <person name="Rand D."/>
            <person name="Rasmussen M.D."/>
            <person name="Reed L.K."/>
            <person name="Reenan R."/>
            <person name="Reily A."/>
            <person name="Remington K.A."/>
            <person name="Rieger T.T."/>
            <person name="Ritchie M.G."/>
            <person name="Robin C."/>
            <person name="Rogers Y.H."/>
            <person name="Rohde C."/>
            <person name="Rozas J."/>
            <person name="Rubenfield M.J."/>
            <person name="Ruiz A."/>
            <person name="Russo S."/>
            <person name="Salzberg S.L."/>
            <person name="Sanchez-Gracia A."/>
            <person name="Saranga D.J."/>
            <person name="Sato H."/>
            <person name="Schaeffer S.W."/>
            <person name="Schatz M.C."/>
            <person name="Schlenke T."/>
            <person name="Schwartz R."/>
            <person name="Segarra C."/>
            <person name="Singh R.S."/>
            <person name="Sirot L."/>
            <person name="Sirota M."/>
            <person name="Sisneros N.B."/>
            <person name="Smith C.D."/>
            <person name="Smith T.F."/>
            <person name="Spieth J."/>
            <person name="Stage D.E."/>
            <person name="Stark A."/>
            <person name="Stephan W."/>
            <person name="Strausberg R.L."/>
            <person name="Strempel S."/>
            <person name="Sturgill D."/>
            <person name="Sutton G."/>
            <person name="Sutton G.G."/>
            <person name="Tao W."/>
            <person name="Teichmann S."/>
            <person name="Tobari Y.N."/>
            <person name="Tomimura Y."/>
            <person name="Tsolas J.M."/>
            <person name="Valente V.L."/>
            <person name="Venter E."/>
            <person name="Venter J.C."/>
            <person name="Vicario S."/>
            <person name="Vieira F.G."/>
            <person name="Vilella A.J."/>
            <person name="Villasante A."/>
            <person name="Walenz B."/>
            <person name="Wang J."/>
            <person name="Wasserman M."/>
            <person name="Watts T."/>
            <person name="Wilson D."/>
            <person name="Wilson R.K."/>
            <person name="Wing R.A."/>
            <person name="Wolfner M.F."/>
            <person name="Wong A."/>
            <person name="Wong G.K."/>
            <person name="Wu C.I."/>
            <person name="Wu G."/>
            <person name="Yamamoto D."/>
            <person name="Yang H.P."/>
            <person name="Yang S.P."/>
            <person name="Yorke J.A."/>
            <person name="Yoshida K."/>
            <person name="Zdobnov E."/>
            <person name="Zhang P."/>
            <person name="Zhang Y."/>
            <person name="Zimin A.V."/>
            <person name="Baldwin J."/>
            <person name="Abdouelleil A."/>
            <person name="Abdulkadir J."/>
            <person name="Abebe A."/>
            <person name="Abera B."/>
            <person name="Abreu J."/>
            <person name="Acer S.C."/>
            <person name="Aftuck L."/>
            <person name="Alexander A."/>
            <person name="An P."/>
            <person name="Anderson E."/>
            <person name="Anderson S."/>
            <person name="Arachi H."/>
            <person name="Azer M."/>
            <person name="Bachantsang P."/>
            <person name="Barry A."/>
            <person name="Bayul T."/>
            <person name="Berlin A."/>
            <person name="Bessette D."/>
            <person name="Bloom T."/>
            <person name="Blye J."/>
            <person name="Boguslavskiy L."/>
            <person name="Bonnet C."/>
            <person name="Boukhgalter B."/>
            <person name="Bourzgui I."/>
            <person name="Brown A."/>
            <person name="Cahill P."/>
            <person name="Channer S."/>
            <person name="Cheshatsang Y."/>
            <person name="Chuda L."/>
            <person name="Citroen M."/>
            <person name="Collymore A."/>
            <person name="Cooke P."/>
            <person name="Costello M."/>
            <person name="D'Aco K."/>
            <person name="Daza R."/>
            <person name="De Haan G."/>
            <person name="DeGray S."/>
            <person name="DeMaso C."/>
            <person name="Dhargay N."/>
            <person name="Dooley K."/>
            <person name="Dooley E."/>
            <person name="Doricent M."/>
            <person name="Dorje P."/>
            <person name="Dorjee K."/>
            <person name="Dupes A."/>
            <person name="Elong R."/>
            <person name="Falk J."/>
            <person name="Farina A."/>
            <person name="Faro S."/>
            <person name="Ferguson D."/>
            <person name="Fisher S."/>
            <person name="Foley C.D."/>
            <person name="Franke A."/>
            <person name="Friedrich D."/>
            <person name="Gadbois L."/>
            <person name="Gearin G."/>
            <person name="Gearin C.R."/>
            <person name="Giannoukos G."/>
            <person name="Goode T."/>
            <person name="Graham J."/>
            <person name="Grandbois E."/>
            <person name="Grewal S."/>
            <person name="Gyaltsen K."/>
            <person name="Hafez N."/>
            <person name="Hagos B."/>
            <person name="Hall J."/>
            <person name="Henson C."/>
            <person name="Hollinger A."/>
            <person name="Honan T."/>
            <person name="Huard M.D."/>
            <person name="Hughes L."/>
            <person name="Hurhula B."/>
            <person name="Husby M.E."/>
            <person name="Kamat A."/>
            <person name="Kanga B."/>
            <person name="Kashin S."/>
            <person name="Khazanovich D."/>
            <person name="Kisner P."/>
            <person name="Lance K."/>
            <person name="Lara M."/>
            <person name="Lee W."/>
            <person name="Lennon N."/>
            <person name="Letendre F."/>
            <person name="LeVine R."/>
            <person name="Lipovsky A."/>
            <person name="Liu X."/>
            <person name="Liu J."/>
            <person name="Liu S."/>
            <person name="Lokyitsang T."/>
            <person name="Lokyitsang Y."/>
            <person name="Lubonja R."/>
            <person name="Lui A."/>
            <person name="MacDonald P."/>
            <person name="Magnisalis V."/>
            <person name="Maru K."/>
            <person name="Matthews C."/>
            <person name="McCusker W."/>
            <person name="McDonough S."/>
            <person name="Mehta T."/>
            <person name="Meldrim J."/>
            <person name="Meneus L."/>
            <person name="Mihai O."/>
            <person name="Mihalev A."/>
            <person name="Mihova T."/>
            <person name="Mittelman R."/>
            <person name="Mlenga V."/>
            <person name="Montmayeur A."/>
            <person name="Mulrain L."/>
            <person name="Navidi A."/>
            <person name="Naylor J."/>
            <person name="Negash T."/>
            <person name="Nguyen T."/>
            <person name="Nguyen N."/>
            <person name="Nicol R."/>
            <person name="Norbu C."/>
            <person name="Norbu N."/>
            <person name="Novod N."/>
            <person name="O'Neill B."/>
            <person name="Osman S."/>
            <person name="Markiewicz E."/>
            <person name="Oyono O.L."/>
            <person name="Patti C."/>
            <person name="Phunkhang P."/>
            <person name="Pierre F."/>
            <person name="Priest M."/>
            <person name="Raghuraman S."/>
            <person name="Rege F."/>
            <person name="Reyes R."/>
            <person name="Rise C."/>
            <person name="Rogov P."/>
            <person name="Ross K."/>
            <person name="Ryan E."/>
            <person name="Settipalli S."/>
            <person name="Shea T."/>
            <person name="Sherpa N."/>
            <person name="Shi L."/>
            <person name="Shih D."/>
            <person name="Sparrow T."/>
            <person name="Spaulding J."/>
            <person name="Stalker J."/>
            <person name="Stange-Thomann N."/>
            <person name="Stavropoulos S."/>
            <person name="Stone C."/>
            <person name="Strader C."/>
            <person name="Tesfaye S."/>
            <person name="Thomson T."/>
            <person name="Thoulutsang Y."/>
            <person name="Thoulutsang D."/>
            <person name="Topham K."/>
            <person name="Topping I."/>
            <person name="Tsamla T."/>
            <person name="Vassiliev H."/>
            <person name="Vo A."/>
            <person name="Wangchuk T."/>
            <person name="Wangdi T."/>
            <person name="Weiand M."/>
            <person name="Wilkinson J."/>
            <person name="Wilson A."/>
            <person name="Yadav S."/>
            <person name="Young G."/>
            <person name="Yu Q."/>
            <person name="Zembek L."/>
            <person name="Zhong D."/>
            <person name="Zimmer A."/>
            <person name="Zwirko Z."/>
            <person name="Jaffe D.B."/>
            <person name="Alvarez P."/>
            <person name="Brockman W."/>
            <person name="Butler J."/>
            <person name="Chin C."/>
            <person name="Gnerre S."/>
            <person name="Grabherr M."/>
            <person name="Kleber M."/>
            <person name="Mauceli E."/>
            <person name="MacCallum I."/>
        </authorList>
    </citation>
    <scope>NUCLEOTIDE SEQUENCE [LARGE SCALE GENOMIC DNA]</scope>
    <source>
        <strain evidence="10">Tai18E2 / Tucson 14021-0261.01</strain>
    </source>
</reference>
<dbReference type="GO" id="GO:0034599">
    <property type="term" value="P:cellular response to oxidative stress"/>
    <property type="evidence" value="ECO:0007669"/>
    <property type="project" value="EnsemblMetazoa"/>
</dbReference>
<keyword evidence="5 8" id="KW-0732">Signal</keyword>
<evidence type="ECO:0000256" key="2">
    <source>
        <dbReference type="ARBA" id="ARBA00010249"/>
    </source>
</evidence>
<keyword evidence="4" id="KW-0399">Innate immunity</keyword>
<name>A0A0R1ED90_DROYA</name>
<protein>
    <recommendedName>
        <fullName evidence="11">Protein Turandot X</fullName>
    </recommendedName>
</protein>
<dbReference type="Proteomes" id="UP000002282">
    <property type="component" value="Unassembled WGS sequence"/>
</dbReference>
<dbReference type="GO" id="GO:0034605">
    <property type="term" value="P:cellular response to heat"/>
    <property type="evidence" value="ECO:0007669"/>
    <property type="project" value="EnsemblMetazoa"/>
</dbReference>
<dbReference type="AlphaFoldDB" id="A0A0R1ED90"/>
<sequence length="150" mass="17252">MQFYITSLLICVLLGIVRFASAGTYSSSYEAHRNYLLNIFHNPLVNDSIKERNIPELIAFYHRYPTDVPLSDADRQQFERFIHDYREYRRVLIDGVPPQGGTIGNVFGHFLGRVGTRYISSLFNKKREEGLSTHAKNSTTPPSRIQNITN</sequence>
<evidence type="ECO:0000256" key="6">
    <source>
        <dbReference type="ARBA" id="ARBA00022859"/>
    </source>
</evidence>
<evidence type="ECO:0000256" key="5">
    <source>
        <dbReference type="ARBA" id="ARBA00022729"/>
    </source>
</evidence>
<evidence type="ECO:0000256" key="3">
    <source>
        <dbReference type="ARBA" id="ARBA00022525"/>
    </source>
</evidence>
<evidence type="ECO:0000256" key="8">
    <source>
        <dbReference type="SAM" id="SignalP"/>
    </source>
</evidence>